<dbReference type="EMBL" id="PVHK01000116">
    <property type="protein sequence ID" value="PRH41336.1"/>
    <property type="molecule type" value="Genomic_DNA"/>
</dbReference>
<protein>
    <submittedName>
        <fullName evidence="3">Zinc ribbon domain-containing protein</fullName>
    </submittedName>
</protein>
<sequence length="110" mass="10982">MGWLERILGGHHGGRGSHEGGRDAHGGGHGYGGGHGSGGHHDQAWGRTAAPPQRATDAVTCPKCMTANAQGARFCSQCATSLGPVVCGKCNVALATGARFCSQCGSPVTG</sequence>
<dbReference type="AlphaFoldDB" id="A0AA45BE40"/>
<comment type="caution">
    <text evidence="3">The sequence shown here is derived from an EMBL/GenBank/DDBJ whole genome shotgun (WGS) entry which is preliminary data.</text>
</comment>
<evidence type="ECO:0000256" key="1">
    <source>
        <dbReference type="SAM" id="MobiDB-lite"/>
    </source>
</evidence>
<evidence type="ECO:0000313" key="3">
    <source>
        <dbReference type="EMBL" id="PRH41336.1"/>
    </source>
</evidence>
<feature type="compositionally biased region" description="Gly residues" evidence="1">
    <location>
        <begin position="27"/>
        <end position="37"/>
    </location>
</feature>
<reference evidence="3 4" key="1">
    <citation type="submission" date="2018-03" db="EMBL/GenBank/DDBJ databases">
        <authorList>
            <person name="Nguyen K."/>
            <person name="Fouts D."/>
            <person name="Sutton G."/>
        </authorList>
    </citation>
    <scope>NUCLEOTIDE SEQUENCE [LARGE SCALE GENOMIC DNA]</scope>
    <source>
        <strain evidence="3 4">AU3578</strain>
    </source>
</reference>
<dbReference type="InterPro" id="IPR025874">
    <property type="entry name" value="DZR"/>
</dbReference>
<feature type="region of interest" description="Disordered" evidence="1">
    <location>
        <begin position="8"/>
        <end position="52"/>
    </location>
</feature>
<accession>A0AA45BE40</accession>
<name>A0AA45BE40_BURVI</name>
<dbReference type="RefSeq" id="WP_034175768.1">
    <property type="nucleotide sequence ID" value="NZ_CADFFR010000018.1"/>
</dbReference>
<feature type="compositionally biased region" description="Basic and acidic residues" evidence="1">
    <location>
        <begin position="16"/>
        <end position="26"/>
    </location>
</feature>
<proteinExistence type="predicted"/>
<evidence type="ECO:0000313" key="4">
    <source>
        <dbReference type="Proteomes" id="UP000237632"/>
    </source>
</evidence>
<gene>
    <name evidence="3" type="ORF">C6T65_16055</name>
</gene>
<feature type="domain" description="DZANK-type" evidence="2">
    <location>
        <begin position="61"/>
        <end position="105"/>
    </location>
</feature>
<dbReference type="Proteomes" id="UP000237632">
    <property type="component" value="Unassembled WGS sequence"/>
</dbReference>
<dbReference type="Pfam" id="PF12773">
    <property type="entry name" value="DZR"/>
    <property type="match status" value="1"/>
</dbReference>
<evidence type="ECO:0000259" key="2">
    <source>
        <dbReference type="Pfam" id="PF12773"/>
    </source>
</evidence>
<organism evidence="3 4">
    <name type="scientific">Burkholderia vietnamiensis</name>
    <dbReference type="NCBI Taxonomy" id="60552"/>
    <lineage>
        <taxon>Bacteria</taxon>
        <taxon>Pseudomonadati</taxon>
        <taxon>Pseudomonadota</taxon>
        <taxon>Betaproteobacteria</taxon>
        <taxon>Burkholderiales</taxon>
        <taxon>Burkholderiaceae</taxon>
        <taxon>Burkholderia</taxon>
        <taxon>Burkholderia cepacia complex</taxon>
    </lineage>
</organism>